<comment type="caution">
    <text evidence="2">The sequence shown here is derived from an EMBL/GenBank/DDBJ whole genome shotgun (WGS) entry which is preliminary data.</text>
</comment>
<reference evidence="2 3" key="1">
    <citation type="submission" date="2019-03" db="EMBL/GenBank/DDBJ databases">
        <title>Genome sequence of Thiobacillaceae bacterium LSR1, a sulfur-oxidizing bacterium isolated from freshwater sediment.</title>
        <authorList>
            <person name="Li S."/>
        </authorList>
    </citation>
    <scope>NUCLEOTIDE SEQUENCE [LARGE SCALE GENOMIC DNA]</scope>
    <source>
        <strain evidence="2 3">LSR1</strain>
    </source>
</reference>
<dbReference type="OrthoDB" id="9776275at2"/>
<dbReference type="Pfam" id="PF09982">
    <property type="entry name" value="LpxR"/>
    <property type="match status" value="1"/>
</dbReference>
<dbReference type="AlphaFoldDB" id="A0A4R1B2J3"/>
<keyword evidence="3" id="KW-1185">Reference proteome</keyword>
<gene>
    <name evidence="2" type="ORF">EZJ19_14745</name>
</gene>
<dbReference type="InterPro" id="IPR018707">
    <property type="entry name" value="LpxR"/>
</dbReference>
<sequence length="333" mass="36214">MATVTRAPGLLALLLLATAAPLAAAAEAEPAGTLSVVLENDLFYDVDRHYTNGVGFVWVPDRRVATPDWAVRLAHLLPWFPEQGTVRHGYAFGQSMFTPGDITVADPSRRDRPYAGWLYGTFGLGTANRGRLDLCALSVGMVGPASLAEQSQTLVHKLIGADEPQGWDTQIGNEPGFVLTYLRSQRALAATPAAGLHLDLTPQFGAALGNVFTYADAGLTVRLGKRLPDDFGPPRIQPGLLGSGEFVPAPGFSWYLFAGLEGRAVARNIFLDGNSFRHSRRVDRKTLVGDLQYGIVLDWDAVRLTYTHVHRTREFRSQDGHDQFGAFSLSVKL</sequence>
<proteinExistence type="predicted"/>
<dbReference type="Gene3D" id="2.40.128.140">
    <property type="entry name" value="Outer membrane protein"/>
    <property type="match status" value="1"/>
</dbReference>
<keyword evidence="1" id="KW-0732">Signal</keyword>
<protein>
    <submittedName>
        <fullName evidence="2">Lipid A deacylase LpxR family protein</fullName>
    </submittedName>
</protein>
<accession>A0A4R1B2J3</accession>
<evidence type="ECO:0000313" key="2">
    <source>
        <dbReference type="EMBL" id="TCJ11670.1"/>
    </source>
</evidence>
<dbReference type="InterPro" id="IPR037107">
    <property type="entry name" value="Put_OMP_sf"/>
</dbReference>
<evidence type="ECO:0000313" key="3">
    <source>
        <dbReference type="Proteomes" id="UP000295443"/>
    </source>
</evidence>
<dbReference type="EMBL" id="SJZB01000051">
    <property type="protein sequence ID" value="TCJ11670.1"/>
    <property type="molecule type" value="Genomic_DNA"/>
</dbReference>
<feature type="chain" id="PRO_5020312695" evidence="1">
    <location>
        <begin position="26"/>
        <end position="333"/>
    </location>
</feature>
<dbReference type="Proteomes" id="UP000295443">
    <property type="component" value="Unassembled WGS sequence"/>
</dbReference>
<name>A0A4R1B2J3_9PROT</name>
<feature type="signal peptide" evidence="1">
    <location>
        <begin position="1"/>
        <end position="25"/>
    </location>
</feature>
<evidence type="ECO:0000256" key="1">
    <source>
        <dbReference type="SAM" id="SignalP"/>
    </source>
</evidence>
<organism evidence="2 3">
    <name type="scientific">Parasulfuritortus cantonensis</name>
    <dbReference type="NCBI Taxonomy" id="2528202"/>
    <lineage>
        <taxon>Bacteria</taxon>
        <taxon>Pseudomonadati</taxon>
        <taxon>Pseudomonadota</taxon>
        <taxon>Betaproteobacteria</taxon>
        <taxon>Nitrosomonadales</taxon>
        <taxon>Thiobacillaceae</taxon>
        <taxon>Parasulfuritortus</taxon>
    </lineage>
</organism>